<feature type="non-terminal residue" evidence="6">
    <location>
        <position position="298"/>
    </location>
</feature>
<evidence type="ECO:0000313" key="6">
    <source>
        <dbReference type="EMBL" id="KAF4703333.1"/>
    </source>
</evidence>
<evidence type="ECO:0000256" key="2">
    <source>
        <dbReference type="ARBA" id="ARBA00022670"/>
    </source>
</evidence>
<accession>A0A7J6Q4Z8</accession>
<evidence type="ECO:0000256" key="1">
    <source>
        <dbReference type="ARBA" id="ARBA00007447"/>
    </source>
</evidence>
<evidence type="ECO:0000259" key="5">
    <source>
        <dbReference type="PROSITE" id="PS51767"/>
    </source>
</evidence>
<dbReference type="SUPFAM" id="SSF50630">
    <property type="entry name" value="Acid proteases"/>
    <property type="match status" value="1"/>
</dbReference>
<protein>
    <recommendedName>
        <fullName evidence="5">Peptidase A1 domain-containing protein</fullName>
    </recommendedName>
</protein>
<dbReference type="InterPro" id="IPR033121">
    <property type="entry name" value="PEPTIDASE_A1"/>
</dbReference>
<organism evidence="6 7">
    <name type="scientific">Perkinsus olseni</name>
    <name type="common">Perkinsus atlanticus</name>
    <dbReference type="NCBI Taxonomy" id="32597"/>
    <lineage>
        <taxon>Eukaryota</taxon>
        <taxon>Sar</taxon>
        <taxon>Alveolata</taxon>
        <taxon>Perkinsozoa</taxon>
        <taxon>Perkinsea</taxon>
        <taxon>Perkinsida</taxon>
        <taxon>Perkinsidae</taxon>
        <taxon>Perkinsus</taxon>
    </lineage>
</organism>
<dbReference type="InterPro" id="IPR001461">
    <property type="entry name" value="Aspartic_peptidase_A1"/>
</dbReference>
<comment type="caution">
    <text evidence="6">The sequence shown here is derived from an EMBL/GenBank/DDBJ whole genome shotgun (WGS) entry which is preliminary data.</text>
</comment>
<dbReference type="CDD" id="cd05471">
    <property type="entry name" value="pepsin_like"/>
    <property type="match status" value="1"/>
</dbReference>
<proteinExistence type="inferred from homology"/>
<dbReference type="InterPro" id="IPR034164">
    <property type="entry name" value="Pepsin-like_dom"/>
</dbReference>
<dbReference type="InterPro" id="IPR021109">
    <property type="entry name" value="Peptidase_aspartic_dom_sf"/>
</dbReference>
<sequence>AVVLFGSEVSLSHGPEPAVPSSVLGLGFSQDGFLQWSLIDQLIRDSSGYIKSRSFSLYLEPGPFARGEVLLGGVDPDKFIGPLALMPVVGEGHWMLHLLAVYVGGASRRQAGLHAILDTGTNGIQMPAKAREDLITLIRFGLQKPIDIRLVEGKYEIDCADRKYLPTIELSFEGVGGTVSMEVPQENYVEEFDSSCTSLFLEDSEGFWRIGQNVIPGNYFSFDFDKKQTRGGCRGTDGTRAGVLSGPANGAVYFSFYKNYHEPLSLWLVDKRELDDQEDRALSVGVYSAPQAVLNLQR</sequence>
<comment type="similarity">
    <text evidence="1">Belongs to the peptidase A1 family.</text>
</comment>
<evidence type="ECO:0000256" key="3">
    <source>
        <dbReference type="ARBA" id="ARBA00022750"/>
    </source>
</evidence>
<name>A0A7J6Q4Z8_PEROL</name>
<dbReference type="Pfam" id="PF00026">
    <property type="entry name" value="Asp"/>
    <property type="match status" value="1"/>
</dbReference>
<keyword evidence="7" id="KW-1185">Reference proteome</keyword>
<dbReference type="Proteomes" id="UP000553632">
    <property type="component" value="Unassembled WGS sequence"/>
</dbReference>
<dbReference type="AlphaFoldDB" id="A0A7J6Q4Z8"/>
<reference evidence="6 7" key="1">
    <citation type="submission" date="2020-04" db="EMBL/GenBank/DDBJ databases">
        <title>Perkinsus olseni comparative genomics.</title>
        <authorList>
            <person name="Bogema D.R."/>
        </authorList>
    </citation>
    <scope>NUCLEOTIDE SEQUENCE [LARGE SCALE GENOMIC DNA]</scope>
    <source>
        <strain evidence="6 7">ATCC PRA-207</strain>
    </source>
</reference>
<dbReference type="Gene3D" id="2.40.70.10">
    <property type="entry name" value="Acid Proteases"/>
    <property type="match status" value="1"/>
</dbReference>
<keyword evidence="4" id="KW-0378">Hydrolase</keyword>
<feature type="domain" description="Peptidase A1" evidence="5">
    <location>
        <begin position="1"/>
        <end position="232"/>
    </location>
</feature>
<keyword evidence="3" id="KW-0064">Aspartyl protease</keyword>
<evidence type="ECO:0000313" key="7">
    <source>
        <dbReference type="Proteomes" id="UP000553632"/>
    </source>
</evidence>
<dbReference type="PANTHER" id="PTHR47966:SF51">
    <property type="entry name" value="BETA-SITE APP-CLEAVING ENZYME, ISOFORM A-RELATED"/>
    <property type="match status" value="1"/>
</dbReference>
<keyword evidence="2" id="KW-0645">Protease</keyword>
<dbReference type="PRINTS" id="PR00792">
    <property type="entry name" value="PEPSIN"/>
</dbReference>
<dbReference type="PANTHER" id="PTHR47966">
    <property type="entry name" value="BETA-SITE APP-CLEAVING ENZYME, ISOFORM A-RELATED"/>
    <property type="match status" value="1"/>
</dbReference>
<evidence type="ECO:0000256" key="4">
    <source>
        <dbReference type="ARBA" id="ARBA00022801"/>
    </source>
</evidence>
<dbReference type="EMBL" id="JABANO010035539">
    <property type="protein sequence ID" value="KAF4703333.1"/>
    <property type="molecule type" value="Genomic_DNA"/>
</dbReference>
<gene>
    <name evidence="6" type="ORF">FOZ63_007751</name>
</gene>
<dbReference type="PROSITE" id="PS51767">
    <property type="entry name" value="PEPTIDASE_A1"/>
    <property type="match status" value="1"/>
</dbReference>
<dbReference type="GO" id="GO:0004190">
    <property type="term" value="F:aspartic-type endopeptidase activity"/>
    <property type="evidence" value="ECO:0007669"/>
    <property type="project" value="UniProtKB-KW"/>
</dbReference>
<dbReference type="GO" id="GO:0006508">
    <property type="term" value="P:proteolysis"/>
    <property type="evidence" value="ECO:0007669"/>
    <property type="project" value="UniProtKB-KW"/>
</dbReference>